<dbReference type="Pfam" id="PF02210">
    <property type="entry name" value="Laminin_G_2"/>
    <property type="match status" value="1"/>
</dbReference>
<dbReference type="SMART" id="SM00282">
    <property type="entry name" value="LamG"/>
    <property type="match status" value="3"/>
</dbReference>
<feature type="domain" description="Laminin G" evidence="2">
    <location>
        <begin position="1"/>
        <end position="186"/>
    </location>
</feature>
<sequence length="602" mass="65715">KIHTVNFAKPGFLELPPISFDTGTEINLSFSTKKESGIILFGTSGAPVPVRRKRRQIGQAYYAVFLNKGRLEVHLSTGLREPQTIAIRPETGEFHDGREHSIRIERTKGIFTVQVDEDKGQTQRMSGDQSISVKKLFVGGVTPDFHSPFLRNIPSFEGCIWNLVINTVPMDFAEAASFKNADIGHCPTLETARPLPEEEEDKKVTAAPGEAEVILPASPTPPTPAPPLGPCVAEIAPVVLKGGKQFGLSRHSHLAIAFDDTKVKNRLTIEFEVRTEAESGLLFYMARINHADFATVQLKNGMAHFGYDLGHGNTSTMVPKKINDGQWHQIRIVRAKQRGILFVDGVSNSTISPKKADILDVVGMLYVGGLPINYITRRIGPVLHSIDGCVRNFKMTESPVDLDNPTSSFNVGSCFANAQKGTYFDGTGFAKAVDNFRVGMDILVKFAFRTTQPHGVLLGVSGQRMAGMGIELVDEKLLFHADNGVGRFSAIYEPDVPGSLCDGQWHEVAAQKIKSRLELTVDGKKVEGSSSNTFSTSADTNDPVFIGGYPEGMTQFALTSNTRFRGCIRDLKLTKGTGKPQEINFSKALELKGVQPLTCPAN</sequence>
<dbReference type="FunFam" id="2.60.120.200:FF:000063">
    <property type="entry name" value="Laminin subunit alpha 2"/>
    <property type="match status" value="1"/>
</dbReference>
<gene>
    <name evidence="4" type="primary">LOC115459097</name>
</gene>
<keyword evidence="1" id="KW-1015">Disulfide bond</keyword>
<dbReference type="PANTHER" id="PTHR15036">
    <property type="entry name" value="PIKACHURIN-LIKE PROTEIN"/>
    <property type="match status" value="1"/>
</dbReference>
<dbReference type="CDD" id="cd00110">
    <property type="entry name" value="LamG"/>
    <property type="match status" value="3"/>
</dbReference>
<dbReference type="SUPFAM" id="SSF49899">
    <property type="entry name" value="Concanavalin A-like lectins/glucanases"/>
    <property type="match status" value="3"/>
</dbReference>
<dbReference type="Gene3D" id="2.60.120.200">
    <property type="match status" value="3"/>
</dbReference>
<dbReference type="InterPro" id="IPR013320">
    <property type="entry name" value="ConA-like_dom_sf"/>
</dbReference>
<feature type="disulfide bond" evidence="1">
    <location>
        <begin position="159"/>
        <end position="186"/>
    </location>
</feature>
<dbReference type="AlphaFoldDB" id="A0A6P7X3Z5"/>
<dbReference type="PANTHER" id="PTHR15036:SF65">
    <property type="entry name" value="LAMININ SUBUNIT ALPHA-2"/>
    <property type="match status" value="1"/>
</dbReference>
<proteinExistence type="predicted"/>
<dbReference type="PROSITE" id="PS50025">
    <property type="entry name" value="LAM_G_DOMAIN"/>
    <property type="match status" value="3"/>
</dbReference>
<protein>
    <submittedName>
        <fullName evidence="4">Laminin subunit alpha-2-like</fullName>
    </submittedName>
</protein>
<reference evidence="4" key="1">
    <citation type="submission" date="2025-08" db="UniProtKB">
        <authorList>
            <consortium name="RefSeq"/>
        </authorList>
    </citation>
    <scope>IDENTIFICATION</scope>
</reference>
<dbReference type="InterPro" id="IPR001791">
    <property type="entry name" value="Laminin_G"/>
</dbReference>
<dbReference type="Proteomes" id="UP000515156">
    <property type="component" value="Unplaced"/>
</dbReference>
<comment type="caution">
    <text evidence="1">Lacks conserved residue(s) required for the propagation of feature annotation.</text>
</comment>
<dbReference type="OrthoDB" id="10011303at2759"/>
<evidence type="ECO:0000259" key="2">
    <source>
        <dbReference type="PROSITE" id="PS50025"/>
    </source>
</evidence>
<evidence type="ECO:0000313" key="4">
    <source>
        <dbReference type="RefSeq" id="XP_030044824.1"/>
    </source>
</evidence>
<dbReference type="FunFam" id="2.60.120.200:FF:000065">
    <property type="entry name" value="Laminin subunit alpha 2"/>
    <property type="match status" value="1"/>
</dbReference>
<dbReference type="GeneID" id="115459097"/>
<dbReference type="FunFam" id="2.60.120.200:FF:000061">
    <property type="entry name" value="Laminin subunit alpha 2"/>
    <property type="match status" value="1"/>
</dbReference>
<evidence type="ECO:0000313" key="3">
    <source>
        <dbReference type="Proteomes" id="UP000515156"/>
    </source>
</evidence>
<organism evidence="3 4">
    <name type="scientific">Microcaecilia unicolor</name>
    <dbReference type="NCBI Taxonomy" id="1415580"/>
    <lineage>
        <taxon>Eukaryota</taxon>
        <taxon>Metazoa</taxon>
        <taxon>Chordata</taxon>
        <taxon>Craniata</taxon>
        <taxon>Vertebrata</taxon>
        <taxon>Euteleostomi</taxon>
        <taxon>Amphibia</taxon>
        <taxon>Gymnophiona</taxon>
        <taxon>Siphonopidae</taxon>
        <taxon>Microcaecilia</taxon>
    </lineage>
</organism>
<evidence type="ECO:0000256" key="1">
    <source>
        <dbReference type="PROSITE-ProRule" id="PRU00122"/>
    </source>
</evidence>
<dbReference type="Pfam" id="PF00054">
    <property type="entry name" value="Laminin_G_1"/>
    <property type="match status" value="2"/>
</dbReference>
<feature type="non-terminal residue" evidence="4">
    <location>
        <position position="1"/>
    </location>
</feature>
<keyword evidence="3" id="KW-1185">Reference proteome</keyword>
<dbReference type="RefSeq" id="XP_030044824.1">
    <property type="nucleotide sequence ID" value="XM_030188964.1"/>
</dbReference>
<feature type="domain" description="Laminin G" evidence="2">
    <location>
        <begin position="243"/>
        <end position="414"/>
    </location>
</feature>
<dbReference type="InterPro" id="IPR050372">
    <property type="entry name" value="Neurexin-related_CASP"/>
</dbReference>
<dbReference type="KEGG" id="muo:115459097"/>
<name>A0A6P7X3Z5_9AMPH</name>
<dbReference type="InParanoid" id="A0A6P7X3Z5"/>
<feature type="domain" description="Laminin G" evidence="2">
    <location>
        <begin position="419"/>
        <end position="599"/>
    </location>
</feature>
<accession>A0A6P7X3Z5</accession>